<evidence type="ECO:0000256" key="1">
    <source>
        <dbReference type="ARBA" id="ARBA00004127"/>
    </source>
</evidence>
<feature type="transmembrane region" description="Helical" evidence="6">
    <location>
        <begin position="285"/>
        <end position="304"/>
    </location>
</feature>
<evidence type="ECO:0000256" key="2">
    <source>
        <dbReference type="ARBA" id="ARBA00007467"/>
    </source>
</evidence>
<feature type="transmembrane region" description="Helical" evidence="6">
    <location>
        <begin position="344"/>
        <end position="363"/>
    </location>
</feature>
<feature type="transmembrane region" description="Helical" evidence="6">
    <location>
        <begin position="147"/>
        <end position="168"/>
    </location>
</feature>
<feature type="transmembrane region" description="Helical" evidence="6">
    <location>
        <begin position="86"/>
        <end position="105"/>
    </location>
</feature>
<feature type="transmembrane region" description="Helical" evidence="6">
    <location>
        <begin position="111"/>
        <end position="135"/>
    </location>
</feature>
<dbReference type="GO" id="GO:0012505">
    <property type="term" value="C:endomembrane system"/>
    <property type="evidence" value="ECO:0007669"/>
    <property type="project" value="UniProtKB-SubCell"/>
</dbReference>
<comment type="similarity">
    <text evidence="2 6">Belongs to the battenin family.</text>
</comment>
<evidence type="ECO:0000256" key="4">
    <source>
        <dbReference type="ARBA" id="ARBA00022989"/>
    </source>
</evidence>
<evidence type="ECO:0000256" key="5">
    <source>
        <dbReference type="ARBA" id="ARBA00023136"/>
    </source>
</evidence>
<keyword evidence="4 6" id="KW-1133">Transmembrane helix</keyword>
<name>A0A1R2BE79_9CILI</name>
<feature type="transmembrane region" description="Helical" evidence="6">
    <location>
        <begin position="174"/>
        <end position="193"/>
    </location>
</feature>
<feature type="transmembrane region" description="Helical" evidence="6">
    <location>
        <begin position="54"/>
        <end position="74"/>
    </location>
</feature>
<dbReference type="PANTHER" id="PTHR10981:SF7">
    <property type="entry name" value="BATTENIN"/>
    <property type="match status" value="1"/>
</dbReference>
<feature type="transmembrane region" description="Helical" evidence="6">
    <location>
        <begin position="245"/>
        <end position="265"/>
    </location>
</feature>
<dbReference type="Pfam" id="PF02487">
    <property type="entry name" value="CLN3"/>
    <property type="match status" value="1"/>
</dbReference>
<protein>
    <recommendedName>
        <fullName evidence="9">CLN3 protein</fullName>
    </recommendedName>
</protein>
<dbReference type="EMBL" id="MPUH01000720">
    <property type="protein sequence ID" value="OMJ74935.1"/>
    <property type="molecule type" value="Genomic_DNA"/>
</dbReference>
<comment type="caution">
    <text evidence="7">The sequence shown here is derived from an EMBL/GenBank/DDBJ whole genome shotgun (WGS) entry which is preliminary data.</text>
</comment>
<evidence type="ECO:0000256" key="6">
    <source>
        <dbReference type="RuleBase" id="RU361113"/>
    </source>
</evidence>
<dbReference type="InterPro" id="IPR036259">
    <property type="entry name" value="MFS_trans_sf"/>
</dbReference>
<dbReference type="GO" id="GO:0016020">
    <property type="term" value="C:membrane"/>
    <property type="evidence" value="ECO:0007669"/>
    <property type="project" value="UniProtKB-UniRule"/>
</dbReference>
<keyword evidence="3 6" id="KW-0812">Transmembrane</keyword>
<feature type="transmembrane region" description="Helical" evidence="6">
    <location>
        <begin position="311"/>
        <end position="332"/>
    </location>
</feature>
<accession>A0A1R2BE79</accession>
<feature type="transmembrane region" description="Helical" evidence="6">
    <location>
        <begin position="375"/>
        <end position="398"/>
    </location>
</feature>
<sequence>MDSFLSLLEPPASTEIKKLSLILLYYIGLANNLGYSMVFTGAHSLVNHMNLQNSIGYVILSLVSCDFIILVLNIRFFIGIANRRRIFFCCFGMCISYGAISYSMWYGSKAFPIALVSFALIGMCASIGECVNLGMLKEFFPEYLKGFIFGTGTSRLVAASLWIIVNSFYKDDEIVWASTVALGILYYIAFTYIQKQVKQGSLGNPNVELTVFVVCPQQSDNVSSATGNAYFSMTQLKVIVSNTKFLALTLSSSYFLEAVITVGFADRISLNMKKYGNKNFFTTHNYELIQFFYYSGILIGKYFISIVKTGRLWILIILQICNFSIMAIETGIKFMPYWGNYITMFWVGILGGLCYANVFYLMLNSEDIPKYYKEACSNFILVCGNFSILLAALCTVMIDNYIITN</sequence>
<dbReference type="InterPro" id="IPR003492">
    <property type="entry name" value="Battenin_disease_Cln3"/>
</dbReference>
<evidence type="ECO:0000313" key="8">
    <source>
        <dbReference type="Proteomes" id="UP000187209"/>
    </source>
</evidence>
<evidence type="ECO:0008006" key="9">
    <source>
        <dbReference type="Google" id="ProtNLM"/>
    </source>
</evidence>
<feature type="transmembrane region" description="Helical" evidence="6">
    <location>
        <begin position="21"/>
        <end position="42"/>
    </location>
</feature>
<gene>
    <name evidence="7" type="ORF">SteCoe_26036</name>
</gene>
<proteinExistence type="inferred from homology"/>
<keyword evidence="5 6" id="KW-0472">Membrane</keyword>
<evidence type="ECO:0000256" key="3">
    <source>
        <dbReference type="ARBA" id="ARBA00022692"/>
    </source>
</evidence>
<dbReference type="SUPFAM" id="SSF103473">
    <property type="entry name" value="MFS general substrate transporter"/>
    <property type="match status" value="1"/>
</dbReference>
<dbReference type="Proteomes" id="UP000187209">
    <property type="component" value="Unassembled WGS sequence"/>
</dbReference>
<reference evidence="7 8" key="1">
    <citation type="submission" date="2016-11" db="EMBL/GenBank/DDBJ databases">
        <title>The macronuclear genome of Stentor coeruleus: a giant cell with tiny introns.</title>
        <authorList>
            <person name="Slabodnick M."/>
            <person name="Ruby J.G."/>
            <person name="Reiff S.B."/>
            <person name="Swart E.C."/>
            <person name="Gosai S."/>
            <person name="Prabakaran S."/>
            <person name="Witkowska E."/>
            <person name="Larue G.E."/>
            <person name="Fisher S."/>
            <person name="Freeman R.M."/>
            <person name="Gunawardena J."/>
            <person name="Chu W."/>
            <person name="Stover N.A."/>
            <person name="Gregory B.D."/>
            <person name="Nowacki M."/>
            <person name="Derisi J."/>
            <person name="Roy S.W."/>
            <person name="Marshall W.F."/>
            <person name="Sood P."/>
        </authorList>
    </citation>
    <scope>NUCLEOTIDE SEQUENCE [LARGE SCALE GENOMIC DNA]</scope>
    <source>
        <strain evidence="7">WM001</strain>
    </source>
</reference>
<organism evidence="7 8">
    <name type="scientific">Stentor coeruleus</name>
    <dbReference type="NCBI Taxonomy" id="5963"/>
    <lineage>
        <taxon>Eukaryota</taxon>
        <taxon>Sar</taxon>
        <taxon>Alveolata</taxon>
        <taxon>Ciliophora</taxon>
        <taxon>Postciliodesmatophora</taxon>
        <taxon>Heterotrichea</taxon>
        <taxon>Heterotrichida</taxon>
        <taxon>Stentoridae</taxon>
        <taxon>Stentor</taxon>
    </lineage>
</organism>
<dbReference type="OrthoDB" id="5965864at2759"/>
<dbReference type="GO" id="GO:0005773">
    <property type="term" value="C:vacuole"/>
    <property type="evidence" value="ECO:0007669"/>
    <property type="project" value="UniProtKB-ARBA"/>
</dbReference>
<comment type="subcellular location">
    <subcellularLocation>
        <location evidence="1">Endomembrane system</location>
        <topology evidence="1">Multi-pass membrane protein</topology>
    </subcellularLocation>
</comment>
<dbReference type="PRINTS" id="PR01315">
    <property type="entry name" value="BATTENIN"/>
</dbReference>
<keyword evidence="8" id="KW-1185">Reference proteome</keyword>
<dbReference type="PANTHER" id="PTHR10981">
    <property type="entry name" value="BATTENIN"/>
    <property type="match status" value="1"/>
</dbReference>
<evidence type="ECO:0000313" key="7">
    <source>
        <dbReference type="EMBL" id="OMJ74935.1"/>
    </source>
</evidence>
<dbReference type="AlphaFoldDB" id="A0A1R2BE79"/>